<name>A0A834I8X3_RHYFE</name>
<proteinExistence type="predicted"/>
<sequence>MRRYFAFPIINRDKLEIRRNGAQPTISQPVGRSVQNKLNYGEIFRKDKLSTEAPTMRRPKAIGLSSYSTAWRGVFAGHGGAISWVSVLLQPTAFVDLPMTNRA</sequence>
<reference evidence="1" key="1">
    <citation type="submission" date="2020-08" db="EMBL/GenBank/DDBJ databases">
        <title>Genome sequencing and assembly of the red palm weevil Rhynchophorus ferrugineus.</title>
        <authorList>
            <person name="Dias G.B."/>
            <person name="Bergman C.M."/>
            <person name="Manee M."/>
        </authorList>
    </citation>
    <scope>NUCLEOTIDE SEQUENCE</scope>
    <source>
        <strain evidence="1">AA-2017</strain>
        <tissue evidence="1">Whole larva</tissue>
    </source>
</reference>
<protein>
    <submittedName>
        <fullName evidence="1">Uncharacterized protein</fullName>
    </submittedName>
</protein>
<gene>
    <name evidence="1" type="ORF">GWI33_012426</name>
</gene>
<accession>A0A834I8X3</accession>
<keyword evidence="2" id="KW-1185">Reference proteome</keyword>
<comment type="caution">
    <text evidence="1">The sequence shown here is derived from an EMBL/GenBank/DDBJ whole genome shotgun (WGS) entry which is preliminary data.</text>
</comment>
<organism evidence="1 2">
    <name type="scientific">Rhynchophorus ferrugineus</name>
    <name type="common">Red palm weevil</name>
    <name type="synonym">Curculio ferrugineus</name>
    <dbReference type="NCBI Taxonomy" id="354439"/>
    <lineage>
        <taxon>Eukaryota</taxon>
        <taxon>Metazoa</taxon>
        <taxon>Ecdysozoa</taxon>
        <taxon>Arthropoda</taxon>
        <taxon>Hexapoda</taxon>
        <taxon>Insecta</taxon>
        <taxon>Pterygota</taxon>
        <taxon>Neoptera</taxon>
        <taxon>Endopterygota</taxon>
        <taxon>Coleoptera</taxon>
        <taxon>Polyphaga</taxon>
        <taxon>Cucujiformia</taxon>
        <taxon>Curculionidae</taxon>
        <taxon>Dryophthorinae</taxon>
        <taxon>Rhynchophorus</taxon>
    </lineage>
</organism>
<dbReference type="AlphaFoldDB" id="A0A834I8X3"/>
<dbReference type="Proteomes" id="UP000625711">
    <property type="component" value="Unassembled WGS sequence"/>
</dbReference>
<evidence type="ECO:0000313" key="1">
    <source>
        <dbReference type="EMBL" id="KAF7274911.1"/>
    </source>
</evidence>
<dbReference type="EMBL" id="JAACXV010011850">
    <property type="protein sequence ID" value="KAF7274911.1"/>
    <property type="molecule type" value="Genomic_DNA"/>
</dbReference>
<evidence type="ECO:0000313" key="2">
    <source>
        <dbReference type="Proteomes" id="UP000625711"/>
    </source>
</evidence>
<feature type="non-terminal residue" evidence="1">
    <location>
        <position position="1"/>
    </location>
</feature>